<protein>
    <recommendedName>
        <fullName evidence="1">Tail specific protease domain-containing protein</fullName>
    </recommendedName>
</protein>
<dbReference type="InterPro" id="IPR005151">
    <property type="entry name" value="Tail-specific_protease"/>
</dbReference>
<dbReference type="InterPro" id="IPR029045">
    <property type="entry name" value="ClpP/crotonase-like_dom_sf"/>
</dbReference>
<dbReference type="Gene3D" id="2.30.42.10">
    <property type="match status" value="1"/>
</dbReference>
<dbReference type="PANTHER" id="PTHR32060">
    <property type="entry name" value="TAIL-SPECIFIC PROTEASE"/>
    <property type="match status" value="1"/>
</dbReference>
<proteinExistence type="predicted"/>
<dbReference type="Pfam" id="PF03572">
    <property type="entry name" value="Peptidase_S41"/>
    <property type="match status" value="1"/>
</dbReference>
<name>A0ABQ1WQ57_9FLAO</name>
<organism evidence="2 3">
    <name type="scientific">Christiangramia forsetii</name>
    <dbReference type="NCBI Taxonomy" id="411153"/>
    <lineage>
        <taxon>Bacteria</taxon>
        <taxon>Pseudomonadati</taxon>
        <taxon>Bacteroidota</taxon>
        <taxon>Flavobacteriia</taxon>
        <taxon>Flavobacteriales</taxon>
        <taxon>Flavobacteriaceae</taxon>
        <taxon>Christiangramia</taxon>
    </lineage>
</organism>
<dbReference type="SUPFAM" id="SSF52096">
    <property type="entry name" value="ClpP/crotonase"/>
    <property type="match status" value="1"/>
</dbReference>
<dbReference type="PROSITE" id="PS51257">
    <property type="entry name" value="PROKAR_LIPOPROTEIN"/>
    <property type="match status" value="1"/>
</dbReference>
<accession>A0ABQ1WQ57</accession>
<dbReference type="Gene3D" id="3.90.226.10">
    <property type="entry name" value="2-enoyl-CoA Hydratase, Chain A, domain 1"/>
    <property type="match status" value="1"/>
</dbReference>
<reference evidence="3" key="1">
    <citation type="journal article" date="2019" name="Int. J. Syst. Evol. Microbiol.">
        <title>The Global Catalogue of Microorganisms (GCM) 10K type strain sequencing project: providing services to taxonomists for standard genome sequencing and annotation.</title>
        <authorList>
            <consortium name="The Broad Institute Genomics Platform"/>
            <consortium name="The Broad Institute Genome Sequencing Center for Infectious Disease"/>
            <person name="Wu L."/>
            <person name="Ma J."/>
        </authorList>
    </citation>
    <scope>NUCLEOTIDE SEQUENCE [LARGE SCALE GENOMIC DNA]</scope>
    <source>
        <strain evidence="3">CGMCC 1.15422</strain>
    </source>
</reference>
<dbReference type="PANTHER" id="PTHR32060:SF30">
    <property type="entry name" value="CARBOXY-TERMINAL PROCESSING PROTEASE CTPA"/>
    <property type="match status" value="1"/>
</dbReference>
<dbReference type="SMART" id="SM00245">
    <property type="entry name" value="TSPc"/>
    <property type="match status" value="1"/>
</dbReference>
<sequence length="496" mass="55230">MKIYNYLMLFVLAGGLFTSCDKNDDTIDEIDDSTTGVEQTLELEIKNFEYEAMDIWYLYKDEIPEYNDDFFANQEELNVWLDEFDSPESLFYDGLVYQYEVVDEFSWIVDDYEALENRFAGVSTGTGLDYGLSRYCTGCDEVLGYVRYVIPNTPAAEAGFERGMVFTEIDGQQITVSNFQTLLAPETLTFGLGEIGEGDIVSTDQTITVTKATINENPVHVAKTLNVDGIKVGYLMYNSFTADYDDELNEAFAQFQADGITELVLDLRYNGGGRVSSAVALASMITGQFENEVIIRTRYNSFLESQFDEDDKVTRFNSKLNNGAQVNSLNLNKVYVLATGSSASASELIINGLAPYIDVEHIGTKTVGKVQASVTLYDAEFPYTNKNRINTEHKYALQPLISTSVNADGNAFPEGLIPDIEQQEFISTYGTLGDPSEPLLAVALNEISPGSTRSALEFSKAYMPVRLVSEKGAESPDYQKMYVDEVSLPKLKQKNN</sequence>
<dbReference type="Gene3D" id="3.30.750.170">
    <property type="match status" value="1"/>
</dbReference>
<keyword evidence="3" id="KW-1185">Reference proteome</keyword>
<dbReference type="Proteomes" id="UP000605733">
    <property type="component" value="Unassembled WGS sequence"/>
</dbReference>
<dbReference type="RefSeq" id="WP_011708980.1">
    <property type="nucleotide sequence ID" value="NZ_BMIX01000006.1"/>
</dbReference>
<evidence type="ECO:0000313" key="2">
    <source>
        <dbReference type="EMBL" id="GGG41332.1"/>
    </source>
</evidence>
<gene>
    <name evidence="2" type="ORF">GCM10011532_26320</name>
</gene>
<dbReference type="EMBL" id="BMIX01000006">
    <property type="protein sequence ID" value="GGG41332.1"/>
    <property type="molecule type" value="Genomic_DNA"/>
</dbReference>
<evidence type="ECO:0000259" key="1">
    <source>
        <dbReference type="SMART" id="SM00245"/>
    </source>
</evidence>
<evidence type="ECO:0000313" key="3">
    <source>
        <dbReference type="Proteomes" id="UP000605733"/>
    </source>
</evidence>
<dbReference type="InterPro" id="IPR036034">
    <property type="entry name" value="PDZ_sf"/>
</dbReference>
<feature type="domain" description="Tail specific protease" evidence="1">
    <location>
        <begin position="202"/>
        <end position="423"/>
    </location>
</feature>
<dbReference type="CDD" id="cd07561">
    <property type="entry name" value="Peptidase_S41_CPP_like"/>
    <property type="match status" value="1"/>
</dbReference>
<comment type="caution">
    <text evidence="2">The sequence shown here is derived from an EMBL/GenBank/DDBJ whole genome shotgun (WGS) entry which is preliminary data.</text>
</comment>
<dbReference type="SUPFAM" id="SSF50156">
    <property type="entry name" value="PDZ domain-like"/>
    <property type="match status" value="1"/>
</dbReference>